<evidence type="ECO:0000256" key="1">
    <source>
        <dbReference type="SAM" id="MobiDB-lite"/>
    </source>
</evidence>
<dbReference type="AlphaFoldDB" id="G9ZI68"/>
<protein>
    <submittedName>
        <fullName evidence="2">Uncharacterized protein</fullName>
    </submittedName>
</protein>
<name>G9ZI68_9GAMM</name>
<evidence type="ECO:0000313" key="3">
    <source>
        <dbReference type="Proteomes" id="UP000004750"/>
    </source>
</evidence>
<feature type="region of interest" description="Disordered" evidence="1">
    <location>
        <begin position="33"/>
        <end position="57"/>
    </location>
</feature>
<reference evidence="2 3" key="1">
    <citation type="submission" date="2011-08" db="EMBL/GenBank/DDBJ databases">
        <authorList>
            <person name="Weinstock G."/>
            <person name="Sodergren E."/>
            <person name="Clifton S."/>
            <person name="Fulton L."/>
            <person name="Fulton B."/>
            <person name="Courtney L."/>
            <person name="Fronick C."/>
            <person name="Harrison M."/>
            <person name="Strong C."/>
            <person name="Farmer C."/>
            <person name="Delahaunty K."/>
            <person name="Markovic C."/>
            <person name="Hall O."/>
            <person name="Minx P."/>
            <person name="Tomlinson C."/>
            <person name="Mitreva M."/>
            <person name="Hou S."/>
            <person name="Chen J."/>
            <person name="Wollam A."/>
            <person name="Pepin K.H."/>
            <person name="Johnson M."/>
            <person name="Bhonagiri V."/>
            <person name="Zhang X."/>
            <person name="Suruliraj S."/>
            <person name="Warren W."/>
            <person name="Chinwalla A."/>
            <person name="Mardis E.R."/>
            <person name="Wilson R.K."/>
        </authorList>
    </citation>
    <scope>NUCLEOTIDE SEQUENCE [LARGE SCALE GENOMIC DNA]</scope>
    <source>
        <strain evidence="2 3">F0432</strain>
    </source>
</reference>
<dbReference type="EMBL" id="AGCM01000145">
    <property type="protein sequence ID" value="EHM52183.1"/>
    <property type="molecule type" value="Genomic_DNA"/>
</dbReference>
<accession>G9ZI68</accession>
<gene>
    <name evidence="2" type="ORF">HMPREF9080_02478</name>
</gene>
<comment type="caution">
    <text evidence="2">The sequence shown here is derived from an EMBL/GenBank/DDBJ whole genome shotgun (WGS) entry which is preliminary data.</text>
</comment>
<dbReference type="HOGENOM" id="CLU_2506640_0_0_6"/>
<sequence>MLRFFIYSTIDYPRTVTYVLARCYLCIRSIQLAGGGGRRPEGGDKKPVKPPLGGPGNHAAWRGQYLRRLTASAIMPLGGSSNDVA</sequence>
<dbReference type="Proteomes" id="UP000004750">
    <property type="component" value="Unassembled WGS sequence"/>
</dbReference>
<evidence type="ECO:0000313" key="2">
    <source>
        <dbReference type="EMBL" id="EHM52183.1"/>
    </source>
</evidence>
<feature type="compositionally biased region" description="Basic and acidic residues" evidence="1">
    <location>
        <begin position="38"/>
        <end position="47"/>
    </location>
</feature>
<proteinExistence type="predicted"/>
<organism evidence="2 3">
    <name type="scientific">Cardiobacterium valvarum F0432</name>
    <dbReference type="NCBI Taxonomy" id="797473"/>
    <lineage>
        <taxon>Bacteria</taxon>
        <taxon>Pseudomonadati</taxon>
        <taxon>Pseudomonadota</taxon>
        <taxon>Gammaproteobacteria</taxon>
        <taxon>Cardiobacteriales</taxon>
        <taxon>Cardiobacteriaceae</taxon>
        <taxon>Cardiobacterium</taxon>
    </lineage>
</organism>